<dbReference type="AlphaFoldDB" id="A0A9D5HUS1"/>
<dbReference type="EMBL" id="JAGGNH010000001">
    <property type="protein sequence ID" value="KAJ0989584.1"/>
    <property type="molecule type" value="Genomic_DNA"/>
</dbReference>
<feature type="compositionally biased region" description="Pro residues" evidence="1">
    <location>
        <begin position="24"/>
        <end position="45"/>
    </location>
</feature>
<evidence type="ECO:0000256" key="1">
    <source>
        <dbReference type="SAM" id="MobiDB-lite"/>
    </source>
</evidence>
<gene>
    <name evidence="2" type="ORF">J5N97_007940</name>
</gene>
<reference evidence="2" key="2">
    <citation type="journal article" date="2022" name="Hortic Res">
        <title>The genome of Dioscorea zingiberensis sheds light on the biosynthesis, origin and evolution of the medicinally important diosgenin saponins.</title>
        <authorList>
            <person name="Li Y."/>
            <person name="Tan C."/>
            <person name="Li Z."/>
            <person name="Guo J."/>
            <person name="Li S."/>
            <person name="Chen X."/>
            <person name="Wang C."/>
            <person name="Dai X."/>
            <person name="Yang H."/>
            <person name="Song W."/>
            <person name="Hou L."/>
            <person name="Xu J."/>
            <person name="Tong Z."/>
            <person name="Xu A."/>
            <person name="Yuan X."/>
            <person name="Wang W."/>
            <person name="Yang Q."/>
            <person name="Chen L."/>
            <person name="Sun Z."/>
            <person name="Wang K."/>
            <person name="Pan B."/>
            <person name="Chen J."/>
            <person name="Bao Y."/>
            <person name="Liu F."/>
            <person name="Qi X."/>
            <person name="Gang D.R."/>
            <person name="Wen J."/>
            <person name="Li J."/>
        </authorList>
    </citation>
    <scope>NUCLEOTIDE SEQUENCE</scope>
    <source>
        <strain evidence="2">Dzin_1.0</strain>
    </source>
</reference>
<accession>A0A9D5HUS1</accession>
<feature type="compositionally biased region" description="Low complexity" evidence="1">
    <location>
        <begin position="9"/>
        <end position="23"/>
    </location>
</feature>
<keyword evidence="3" id="KW-1185">Reference proteome</keyword>
<evidence type="ECO:0000313" key="3">
    <source>
        <dbReference type="Proteomes" id="UP001085076"/>
    </source>
</evidence>
<reference evidence="2" key="1">
    <citation type="submission" date="2021-03" db="EMBL/GenBank/DDBJ databases">
        <authorList>
            <person name="Li Z."/>
            <person name="Yang C."/>
        </authorList>
    </citation>
    <scope>NUCLEOTIDE SEQUENCE</scope>
    <source>
        <strain evidence="2">Dzin_1.0</strain>
        <tissue evidence="2">Leaf</tissue>
    </source>
</reference>
<dbReference type="Proteomes" id="UP001085076">
    <property type="component" value="Miscellaneous, Linkage group lg01"/>
</dbReference>
<organism evidence="2 3">
    <name type="scientific">Dioscorea zingiberensis</name>
    <dbReference type="NCBI Taxonomy" id="325984"/>
    <lineage>
        <taxon>Eukaryota</taxon>
        <taxon>Viridiplantae</taxon>
        <taxon>Streptophyta</taxon>
        <taxon>Embryophyta</taxon>
        <taxon>Tracheophyta</taxon>
        <taxon>Spermatophyta</taxon>
        <taxon>Magnoliopsida</taxon>
        <taxon>Liliopsida</taxon>
        <taxon>Dioscoreales</taxon>
        <taxon>Dioscoreaceae</taxon>
        <taxon>Dioscorea</taxon>
    </lineage>
</organism>
<proteinExistence type="predicted"/>
<feature type="region of interest" description="Disordered" evidence="1">
    <location>
        <begin position="1"/>
        <end position="51"/>
    </location>
</feature>
<sequence length="195" mass="21185">MTTTRRSRQSQPQEQRIPPSGVVQPPPDVPPAGDPHPPSPSPIPDLAPRMVEIPEDRYKSMERQIADLTQTLLAVERHVSRGRIQLHSSPAESQRPIRPVHSSAPKIHHHGEVGAETLHLEVQIQFARGVDDALRPGILGEGGGALLLIVPNLLNHAGEDMDPDLSPPRTFPRTVPETYILLPSSWGSFPGAGSS</sequence>
<name>A0A9D5HUS1_9LILI</name>
<protein>
    <submittedName>
        <fullName evidence="2">Uncharacterized protein</fullName>
    </submittedName>
</protein>
<evidence type="ECO:0000313" key="2">
    <source>
        <dbReference type="EMBL" id="KAJ0989584.1"/>
    </source>
</evidence>
<comment type="caution">
    <text evidence="2">The sequence shown here is derived from an EMBL/GenBank/DDBJ whole genome shotgun (WGS) entry which is preliminary data.</text>
</comment>